<sequence>MSTGKFAVEIGGAAVTVPGVYTVADKSAMVAPRGTPARALAIVASARGGTVGGITRVLAGDEARLLRGGVGAQMARAAFEHGMKEVLFVRVDQATPATLDLGAGVLYAVNPGRASSALQGKTAPNVARPDALDLFLKDASGGEQDEVYRMIGPLLDLSYVGRGSNPAGQLDLDPEDGSVTLSLRADGDPGATLSVNSNAVPTVAEAVEAINRSASWTARAVGQPATPLNVADAGPLAFGGARAEMGAMLAAAPVAATIYGSARLLALILEQQPSRMARLTEPVQALLVSDPGASAAAGPVGLRITGAYEFFQGGEDGPVPSANDYIDALRLLERVPVTAIALGTGDPVAVAALASHVGALSGVKARRERFGGAGAPPQNSKSEFIRVSSELATMFSDVDRLVVAGNTPYHADVQTGRLIEQHGAVLVAAALAIKVGGRPEEPLTFKRVRFPKLKYSYSTEELEDLIEAGVMPVHFDQEQGANLIMAGITTYTADANVASRKLAAVDAIDYLNKKVRQRVTSLSIGKVADEARVKTVLQSVAGLLNEEIRNTRNPVGILTPGIDLQTNQPVAAWRNLTAVFDGFDLVGVDFDCNIIGEIAYVRVRPRFTPVRIEARQ</sequence>
<evidence type="ECO:0000313" key="1">
    <source>
        <dbReference type="EMBL" id="ABW35081.1"/>
    </source>
</evidence>
<name>A8ZRH2_DEIGD</name>
<protein>
    <recommendedName>
        <fullName evidence="3">Tail sheath protein subtilisin-like domain-containing protein</fullName>
    </recommendedName>
</protein>
<dbReference type="Proteomes" id="UP000002431">
    <property type="component" value="Plasmid pDGEO02"/>
</dbReference>
<accession>A8ZRH2</accession>
<evidence type="ECO:0000313" key="2">
    <source>
        <dbReference type="Proteomes" id="UP000002431"/>
    </source>
</evidence>
<geneLocation type="plasmid" evidence="1 2">
    <name>pDGEO02</name>
</geneLocation>
<evidence type="ECO:0008006" key="3">
    <source>
        <dbReference type="Google" id="ProtNLM"/>
    </source>
</evidence>
<organism evidence="1 2">
    <name type="scientific">Deinococcus geothermalis (strain DSM 11300 / CIP 105573 / AG-3a)</name>
    <dbReference type="NCBI Taxonomy" id="319795"/>
    <lineage>
        <taxon>Bacteria</taxon>
        <taxon>Thermotogati</taxon>
        <taxon>Deinococcota</taxon>
        <taxon>Deinococci</taxon>
        <taxon>Deinococcales</taxon>
        <taxon>Deinococcaceae</taxon>
        <taxon>Deinococcus</taxon>
    </lineage>
</organism>
<keyword evidence="1" id="KW-0614">Plasmid</keyword>
<keyword evidence="2" id="KW-1185">Reference proteome</keyword>
<dbReference type="HOGENOM" id="CLU_443277_0_0_0"/>
<dbReference type="RefSeq" id="WP_012173306.1">
    <property type="nucleotide sequence ID" value="NC_009939.1"/>
</dbReference>
<reference evidence="1" key="1">
    <citation type="submission" date="2007-10" db="EMBL/GenBank/DDBJ databases">
        <title>Complete sequence of Plasmid2 pDGEO02 of Deinococcus geothermalis DSM 11300.</title>
        <authorList>
            <consortium name="US DOE Joint Genome Institute"/>
            <person name="Copeland A."/>
            <person name="Lucas S."/>
            <person name="Lapidus A."/>
            <person name="Barry K."/>
            <person name="Detter J.C."/>
            <person name="Glavina del Rio T."/>
            <person name="Hammon N."/>
            <person name="Israni S."/>
            <person name="Dalin E."/>
            <person name="Tice H."/>
            <person name="Pitluck S."/>
            <person name="Brettin T."/>
            <person name="Bruce D."/>
            <person name="Han C."/>
            <person name="Tapia R."/>
            <person name="Saunders E."/>
            <person name="Gilna P."/>
            <person name="Schmutz J."/>
            <person name="Larimer F."/>
            <person name="Land M."/>
            <person name="Hauser L."/>
            <person name="Kyrpides N."/>
            <person name="Kim E."/>
            <person name="Daly M.J."/>
            <person name="Fredrickson J.K."/>
            <person name="Makarova K.S."/>
            <person name="Gaidamakova E.K."/>
            <person name="Zhai M."/>
            <person name="Richardson P."/>
        </authorList>
    </citation>
    <scope>NUCLEOTIDE SEQUENCE [LARGE SCALE GENOMIC DNA]</scope>
    <source>
        <strain evidence="1">DSM 11300</strain>
        <plasmid evidence="1">pDGEO02</plasmid>
    </source>
</reference>
<gene>
    <name evidence="1" type="ORF">Dgeo_3040</name>
</gene>
<dbReference type="EMBL" id="CP000856">
    <property type="protein sequence ID" value="ABW35081.1"/>
    <property type="molecule type" value="Genomic_DNA"/>
</dbReference>
<dbReference type="KEGG" id="dge:Dgeo_3040"/>
<dbReference type="AlphaFoldDB" id="A8ZRH2"/>
<proteinExistence type="predicted"/>